<comment type="subunit">
    <text evidence="8">Homotetramer.</text>
</comment>
<evidence type="ECO:0000256" key="9">
    <source>
        <dbReference type="PIRSR" id="PIRSR035805-1"/>
    </source>
</evidence>
<feature type="binding site" evidence="10">
    <location>
        <position position="211"/>
    </location>
    <ligand>
        <name>substrate</name>
    </ligand>
</feature>
<protein>
    <recommendedName>
        <fullName evidence="2 8">Thymidine kinase</fullName>
        <ecNumber evidence="2 8">2.7.1.21</ecNumber>
    </recommendedName>
</protein>
<dbReference type="InterPro" id="IPR027417">
    <property type="entry name" value="P-loop_NTPase"/>
</dbReference>
<evidence type="ECO:0000256" key="4">
    <source>
        <dbReference type="ARBA" id="ARBA00022679"/>
    </source>
</evidence>
<evidence type="ECO:0000256" key="2">
    <source>
        <dbReference type="ARBA" id="ARBA00012118"/>
    </source>
</evidence>
<evidence type="ECO:0000256" key="1">
    <source>
        <dbReference type="ARBA" id="ARBA00007587"/>
    </source>
</evidence>
<accession>C2KHM1</accession>
<dbReference type="Proteomes" id="UP000004283">
    <property type="component" value="Unassembled WGS sequence"/>
</dbReference>
<evidence type="ECO:0000256" key="3">
    <source>
        <dbReference type="ARBA" id="ARBA00022634"/>
    </source>
</evidence>
<feature type="active site" description="Proton acceptor" evidence="8 9">
    <location>
        <position position="121"/>
    </location>
</feature>
<dbReference type="EC" id="2.7.1.21" evidence="2 8"/>
<dbReference type="PROSITE" id="PS00603">
    <property type="entry name" value="TK_CELLULAR_TYPE"/>
    <property type="match status" value="1"/>
</dbReference>
<feature type="binding site" evidence="8">
    <location>
        <begin position="43"/>
        <end position="50"/>
    </location>
    <ligand>
        <name>ATP</name>
        <dbReference type="ChEBI" id="CHEBI:30616"/>
    </ligand>
</feature>
<evidence type="ECO:0000256" key="7">
    <source>
        <dbReference type="ARBA" id="ARBA00022840"/>
    </source>
</evidence>
<dbReference type="SUPFAM" id="SSF57716">
    <property type="entry name" value="Glucocorticoid receptor-like (DNA-binding domain)"/>
    <property type="match status" value="1"/>
</dbReference>
<gene>
    <name evidence="8 13" type="primary">tdk</name>
    <name evidence="13" type="ORF">HMPREF0555_0137</name>
</gene>
<dbReference type="NCBIfam" id="NF003300">
    <property type="entry name" value="PRK04296.1-5"/>
    <property type="match status" value="1"/>
</dbReference>
<dbReference type="GO" id="GO:0004797">
    <property type="term" value="F:thymidine kinase activity"/>
    <property type="evidence" value="ECO:0007669"/>
    <property type="project" value="UniProtKB-UniRule"/>
</dbReference>
<keyword evidence="8" id="KW-0862">Zinc</keyword>
<organism evidence="13 14">
    <name type="scientific">Leuconostoc mesenteroides subsp. cremoris ATCC 19254</name>
    <dbReference type="NCBI Taxonomy" id="586220"/>
    <lineage>
        <taxon>Bacteria</taxon>
        <taxon>Bacillati</taxon>
        <taxon>Bacillota</taxon>
        <taxon>Bacilli</taxon>
        <taxon>Lactobacillales</taxon>
        <taxon>Lactobacillaceae</taxon>
        <taxon>Leuconostoc</taxon>
    </lineage>
</organism>
<dbReference type="PANTHER" id="PTHR11441">
    <property type="entry name" value="THYMIDINE KINASE"/>
    <property type="match status" value="1"/>
</dbReference>
<evidence type="ECO:0000256" key="8">
    <source>
        <dbReference type="HAMAP-Rule" id="MF_00124"/>
    </source>
</evidence>
<keyword evidence="7 8" id="KW-0067">ATP-binding</keyword>
<feature type="binding site" evidence="8">
    <location>
        <position position="218"/>
    </location>
    <ligand>
        <name>Zn(2+)</name>
        <dbReference type="ChEBI" id="CHEBI:29105"/>
    </ligand>
</feature>
<dbReference type="PIRSF" id="PIRSF035805">
    <property type="entry name" value="TK_cell"/>
    <property type="match status" value="1"/>
</dbReference>
<dbReference type="EMBL" id="ACKV01000006">
    <property type="protein sequence ID" value="EEJ43269.1"/>
    <property type="molecule type" value="Genomic_DNA"/>
</dbReference>
<dbReference type="GO" id="GO:0005524">
    <property type="term" value="F:ATP binding"/>
    <property type="evidence" value="ECO:0007669"/>
    <property type="project" value="UniProtKB-UniRule"/>
</dbReference>
<dbReference type="Gene3D" id="3.30.60.20">
    <property type="match status" value="1"/>
</dbReference>
<feature type="binding site" evidence="8">
    <location>
        <position position="181"/>
    </location>
    <ligand>
        <name>Zn(2+)</name>
        <dbReference type="ChEBI" id="CHEBI:29105"/>
    </ligand>
</feature>
<dbReference type="InterPro" id="IPR020633">
    <property type="entry name" value="Thymidine_kinase_CS"/>
</dbReference>
<sequence length="234" mass="26606">MLIINIIIFMIYTDFFKLIKRRIVFSIARKHSKNMAQLFFEYGAMSSGKSIEILKVAHNYESQGRKVLLMTPIMDTRAGVGVVASRIGLSREAVAVQPEDDLYHLIKGMKDDHLAVVLIDEAQFLAAKQVDQLAYVVDHLNIPVMTFGLKQDAFNHLFEGSKRLIELADKLEEMKTICSFCGKKATTQLRIVDGKPQREGAQVFIGGDEAYIPTCRHHWFKPDLDKITEMFLVK</sequence>
<keyword evidence="6 8" id="KW-0418">Kinase</keyword>
<evidence type="ECO:0000256" key="6">
    <source>
        <dbReference type="ARBA" id="ARBA00022777"/>
    </source>
</evidence>
<dbReference type="HAMAP" id="MF_00124">
    <property type="entry name" value="Thymidine_kinase"/>
    <property type="match status" value="1"/>
</dbReference>
<dbReference type="HOGENOM" id="CLU_064400_2_2_9"/>
<evidence type="ECO:0000256" key="12">
    <source>
        <dbReference type="RuleBase" id="RU004165"/>
    </source>
</evidence>
<dbReference type="InterPro" id="IPR001267">
    <property type="entry name" value="Thymidine_kinase"/>
</dbReference>
<comment type="similarity">
    <text evidence="1 8 12">Belongs to the thymidine kinase family.</text>
</comment>
<proteinExistence type="inferred from homology"/>
<keyword evidence="4 8" id="KW-0808">Transferase</keyword>
<feature type="binding site" evidence="10">
    <location>
        <begin position="203"/>
        <end position="206"/>
    </location>
    <ligand>
        <name>substrate</name>
    </ligand>
</feature>
<dbReference type="GO" id="GO:0046104">
    <property type="term" value="P:thymidine metabolic process"/>
    <property type="evidence" value="ECO:0007669"/>
    <property type="project" value="TreeGrafter"/>
</dbReference>
<dbReference type="AlphaFoldDB" id="C2KHM1"/>
<feature type="binding site" evidence="8">
    <location>
        <position position="215"/>
    </location>
    <ligand>
        <name>Zn(2+)</name>
        <dbReference type="ChEBI" id="CHEBI:29105"/>
    </ligand>
</feature>
<evidence type="ECO:0000256" key="11">
    <source>
        <dbReference type="RuleBase" id="RU000544"/>
    </source>
</evidence>
<evidence type="ECO:0000313" key="13">
    <source>
        <dbReference type="EMBL" id="EEJ43269.1"/>
    </source>
</evidence>
<evidence type="ECO:0000313" key="14">
    <source>
        <dbReference type="Proteomes" id="UP000004283"/>
    </source>
</evidence>
<reference evidence="13 14" key="1">
    <citation type="submission" date="2009-04" db="EMBL/GenBank/DDBJ databases">
        <authorList>
            <person name="Qin X."/>
            <person name="Bachman B."/>
            <person name="Battles P."/>
            <person name="Bell A."/>
            <person name="Bess C."/>
            <person name="Bickham C."/>
            <person name="Chaboub L."/>
            <person name="Chen D."/>
            <person name="Coyle M."/>
            <person name="Deiros D.R."/>
            <person name="Dinh H."/>
            <person name="Forbes L."/>
            <person name="Fowler G."/>
            <person name="Francisco L."/>
            <person name="Fu Q."/>
            <person name="Gubbala S."/>
            <person name="Hale W."/>
            <person name="Han Y."/>
            <person name="Hemphill L."/>
            <person name="Highlander S.K."/>
            <person name="Hirani K."/>
            <person name="Hogues M."/>
            <person name="Jackson L."/>
            <person name="Jakkamsetti A."/>
            <person name="Javaid M."/>
            <person name="Jiang H."/>
            <person name="Korchina V."/>
            <person name="Kovar C."/>
            <person name="Lara F."/>
            <person name="Lee S."/>
            <person name="Mata R."/>
            <person name="Mathew T."/>
            <person name="Moen C."/>
            <person name="Morales K."/>
            <person name="Munidasa M."/>
            <person name="Nazareth L."/>
            <person name="Ngo R."/>
            <person name="Nguyen L."/>
            <person name="Okwuonu G."/>
            <person name="Ongeri F."/>
            <person name="Patil S."/>
            <person name="Petrosino J."/>
            <person name="Pham C."/>
            <person name="Pham P."/>
            <person name="Pu L.-L."/>
            <person name="Puazo M."/>
            <person name="Raj R."/>
            <person name="Reid J."/>
            <person name="Rouhana J."/>
            <person name="Saada N."/>
            <person name="Shang Y."/>
            <person name="Simmons D."/>
            <person name="Thornton R."/>
            <person name="Warren J."/>
            <person name="Weissenberger G."/>
            <person name="Zhang J."/>
            <person name="Zhang L."/>
            <person name="Zhou C."/>
            <person name="Zhu D."/>
            <person name="Muzny D."/>
            <person name="Worley K."/>
            <person name="Gibbs R."/>
        </authorList>
    </citation>
    <scope>NUCLEOTIDE SEQUENCE [LARGE SCALE GENOMIC DNA]</scope>
    <source>
        <strain evidence="13 14">ATCC 19254</strain>
    </source>
</reference>
<dbReference type="GO" id="GO:0005829">
    <property type="term" value="C:cytosol"/>
    <property type="evidence" value="ECO:0007669"/>
    <property type="project" value="TreeGrafter"/>
</dbReference>
<dbReference type="GO" id="GO:0008270">
    <property type="term" value="F:zinc ion binding"/>
    <property type="evidence" value="ECO:0007669"/>
    <property type="project" value="UniProtKB-UniRule"/>
</dbReference>
<evidence type="ECO:0000256" key="5">
    <source>
        <dbReference type="ARBA" id="ARBA00022741"/>
    </source>
</evidence>
<dbReference type="Gene3D" id="3.40.50.300">
    <property type="entry name" value="P-loop containing nucleotide triphosphate hydrolases"/>
    <property type="match status" value="1"/>
</dbReference>
<comment type="caution">
    <text evidence="13">The sequence shown here is derived from an EMBL/GenBank/DDBJ whole genome shotgun (WGS) entry which is preliminary data.</text>
</comment>
<dbReference type="SUPFAM" id="SSF52540">
    <property type="entry name" value="P-loop containing nucleoside triphosphate hydrolases"/>
    <property type="match status" value="1"/>
</dbReference>
<keyword evidence="8" id="KW-0479">Metal-binding</keyword>
<dbReference type="GO" id="GO:0071897">
    <property type="term" value="P:DNA biosynthetic process"/>
    <property type="evidence" value="ECO:0007669"/>
    <property type="project" value="UniProtKB-KW"/>
</dbReference>
<keyword evidence="8" id="KW-0963">Cytoplasm</keyword>
<comment type="catalytic activity">
    <reaction evidence="8 11">
        <text>thymidine + ATP = dTMP + ADP + H(+)</text>
        <dbReference type="Rhea" id="RHEA:19129"/>
        <dbReference type="ChEBI" id="CHEBI:15378"/>
        <dbReference type="ChEBI" id="CHEBI:17748"/>
        <dbReference type="ChEBI" id="CHEBI:30616"/>
        <dbReference type="ChEBI" id="CHEBI:63528"/>
        <dbReference type="ChEBI" id="CHEBI:456216"/>
        <dbReference type="EC" id="2.7.1.21"/>
    </reaction>
</comment>
<evidence type="ECO:0000256" key="10">
    <source>
        <dbReference type="PIRSR" id="PIRSR035805-2"/>
    </source>
</evidence>
<name>C2KHM1_LEUMC</name>
<feature type="binding site" evidence="8">
    <location>
        <begin position="120"/>
        <end position="123"/>
    </location>
    <ligand>
        <name>ATP</name>
        <dbReference type="ChEBI" id="CHEBI:30616"/>
    </ligand>
</feature>
<comment type="subcellular location">
    <subcellularLocation>
        <location evidence="8">Cytoplasm</location>
    </subcellularLocation>
</comment>
<keyword evidence="3 8" id="KW-0237">DNA synthesis</keyword>
<feature type="binding site" evidence="8">
    <location>
        <position position="178"/>
    </location>
    <ligand>
        <name>Zn(2+)</name>
        <dbReference type="ChEBI" id="CHEBI:29105"/>
    </ligand>
</feature>
<dbReference type="PANTHER" id="PTHR11441:SF0">
    <property type="entry name" value="THYMIDINE KINASE, CYTOSOLIC"/>
    <property type="match status" value="1"/>
</dbReference>
<dbReference type="Pfam" id="PF00265">
    <property type="entry name" value="TK"/>
    <property type="match status" value="1"/>
</dbReference>
<keyword evidence="5 8" id="KW-0547">Nucleotide-binding</keyword>